<proteinExistence type="predicted"/>
<dbReference type="SUPFAM" id="SSF52540">
    <property type="entry name" value="P-loop containing nucleoside triphosphate hydrolases"/>
    <property type="match status" value="1"/>
</dbReference>
<gene>
    <name evidence="1" type="ORF">MNBD_GAMMA09-2236</name>
</gene>
<organism evidence="1">
    <name type="scientific">hydrothermal vent metagenome</name>
    <dbReference type="NCBI Taxonomy" id="652676"/>
    <lineage>
        <taxon>unclassified sequences</taxon>
        <taxon>metagenomes</taxon>
        <taxon>ecological metagenomes</taxon>
    </lineage>
</organism>
<accession>A0A3B0Y2L7</accession>
<protein>
    <recommendedName>
        <fullName evidence="2">Sulphotransferase Stf0 domain-containing protein</fullName>
    </recommendedName>
</protein>
<dbReference type="EMBL" id="UOFI01000128">
    <property type="protein sequence ID" value="VAW68379.1"/>
    <property type="molecule type" value="Genomic_DNA"/>
</dbReference>
<name>A0A3B0Y2L7_9ZZZZ</name>
<dbReference type="AlphaFoldDB" id="A0A3B0Y2L7"/>
<evidence type="ECO:0000313" key="1">
    <source>
        <dbReference type="EMBL" id="VAW68379.1"/>
    </source>
</evidence>
<evidence type="ECO:0008006" key="2">
    <source>
        <dbReference type="Google" id="ProtNLM"/>
    </source>
</evidence>
<reference evidence="1" key="1">
    <citation type="submission" date="2018-06" db="EMBL/GenBank/DDBJ databases">
        <authorList>
            <person name="Zhirakovskaya E."/>
        </authorList>
    </citation>
    <scope>NUCLEOTIDE SEQUENCE</scope>
</reference>
<dbReference type="InterPro" id="IPR027417">
    <property type="entry name" value="P-loop_NTPase"/>
</dbReference>
<sequence>MNIFILNTGRCGSTTFIKACQHISNYTATHESLTTQTGDQRLAYPDQHIEADNRLSWFLGRLDKKYTNNAFYVQLSRNKQKTINSFCKRENFGIMKSYKEGILSGAENHITAAEIAEDYINTVERNIDFFLKDKTHKMTFTLENATANFREFWEKISAEGDITAALNEFNTHYNAS</sequence>